<dbReference type="EMBL" id="LT158599">
    <property type="protein sequence ID" value="CVK31558.1"/>
    <property type="molecule type" value="Genomic_DNA"/>
</dbReference>
<organism evidence="1 2">
    <name type="scientific">Methanoculleus bourgensis</name>
    <dbReference type="NCBI Taxonomy" id="83986"/>
    <lineage>
        <taxon>Archaea</taxon>
        <taxon>Methanobacteriati</taxon>
        <taxon>Methanobacteriota</taxon>
        <taxon>Stenosarchaea group</taxon>
        <taxon>Methanomicrobia</taxon>
        <taxon>Methanomicrobiales</taxon>
        <taxon>Methanomicrobiaceae</taxon>
        <taxon>Methanoculleus</taxon>
    </lineage>
</organism>
<dbReference type="GeneID" id="27136433"/>
<evidence type="ECO:0000313" key="1">
    <source>
        <dbReference type="EMBL" id="CVK31558.1"/>
    </source>
</evidence>
<name>A0A0X3BHF4_9EURY</name>
<sequence length="88" mass="9385">MSDRGFRRLPVVGGRVQCTPDKVVPVDRCGFCVHSALVVVGGRELPSPARAYCSRCQVTSGVDMAKVEAVVCDDARGEGFRSITSIIS</sequence>
<dbReference type="KEGG" id="mema:MMAB1_0341"/>
<gene>
    <name evidence="1" type="ORF">MMAB1_0341</name>
</gene>
<protein>
    <submittedName>
        <fullName evidence="1">Uncharacterized protein</fullName>
    </submittedName>
</protein>
<reference evidence="1 2" key="1">
    <citation type="submission" date="2016-01" db="EMBL/GenBank/DDBJ databases">
        <authorList>
            <person name="Manzoor S."/>
        </authorList>
    </citation>
    <scope>NUCLEOTIDE SEQUENCE [LARGE SCALE GENOMIC DNA]</scope>
    <source>
        <strain evidence="1">Methanoculleus sp MAB1</strain>
    </source>
</reference>
<evidence type="ECO:0000313" key="2">
    <source>
        <dbReference type="Proteomes" id="UP000069850"/>
    </source>
</evidence>
<dbReference type="Proteomes" id="UP000069850">
    <property type="component" value="Chromosome 1"/>
</dbReference>
<accession>A0A0X3BHF4</accession>
<proteinExistence type="predicted"/>
<dbReference type="OrthoDB" id="113807at2157"/>
<dbReference type="RefSeq" id="WP_062261375.1">
    <property type="nucleotide sequence ID" value="NZ_LT158599.1"/>
</dbReference>
<dbReference type="AlphaFoldDB" id="A0A0X3BHF4"/>